<keyword evidence="5" id="KW-0413">Isomerase</keyword>
<dbReference type="STRING" id="1330018.A0A167LLB9"/>
<evidence type="ECO:0000313" key="8">
    <source>
        <dbReference type="Proteomes" id="UP000076738"/>
    </source>
</evidence>
<evidence type="ECO:0000256" key="5">
    <source>
        <dbReference type="ARBA" id="ARBA00023235"/>
    </source>
</evidence>
<dbReference type="EC" id="5.4.99.25" evidence="3"/>
<gene>
    <name evidence="7" type="ORF">CALVIDRAFT_555546</name>
</gene>
<dbReference type="Proteomes" id="UP000076738">
    <property type="component" value="Unassembled WGS sequence"/>
</dbReference>
<keyword evidence="8" id="KW-1185">Reference proteome</keyword>
<keyword evidence="4" id="KW-0819">tRNA processing</keyword>
<sequence length="357" mass="39003">MPKAALPYLPVPGALFAIAKPSGPPCMPMLDGIKPLINQSRLFNDPAGIEVSKQAVKKRRFKHRPGGVKIGQGGTLDPLADGVLIMGIGKATKLLQTHLDGPKTYRATALLGAETDSYDSEGRVVRTAPWKHVTRQQIEGVLDRFRGDIAQLPPIYSALKMDGKPLYWYAREGKKLPRPIEPRKVTVFSLECIDWQEGAPIEGEGDGHHFNFPANRVPDQDKETMKAVRQLIVGEGNVPGVAGELLSEAGDLPEVEEQGRPPTFKVEMRVSGGTYVRSLIHDIGHAVGSAAHVVTLSRIQQGEYHCEEQPGDPGNCVPWSVFQKAIEEHHAGGTLPAASGEWVEWEEAILDKMKMVE</sequence>
<dbReference type="Pfam" id="PF01509">
    <property type="entry name" value="TruB_N"/>
    <property type="match status" value="1"/>
</dbReference>
<dbReference type="InterPro" id="IPR020103">
    <property type="entry name" value="PsdUridine_synth_cat_dom_sf"/>
</dbReference>
<dbReference type="PANTHER" id="PTHR13767:SF2">
    <property type="entry name" value="PSEUDOURIDYLATE SYNTHASE TRUB1"/>
    <property type="match status" value="1"/>
</dbReference>
<dbReference type="GO" id="GO:0003723">
    <property type="term" value="F:RNA binding"/>
    <property type="evidence" value="ECO:0007669"/>
    <property type="project" value="InterPro"/>
</dbReference>
<dbReference type="OrthoDB" id="9995526at2759"/>
<evidence type="ECO:0000259" key="6">
    <source>
        <dbReference type="Pfam" id="PF01509"/>
    </source>
</evidence>
<dbReference type="GO" id="GO:0005634">
    <property type="term" value="C:nucleus"/>
    <property type="evidence" value="ECO:0007669"/>
    <property type="project" value="TreeGrafter"/>
</dbReference>
<dbReference type="PANTHER" id="PTHR13767">
    <property type="entry name" value="TRNA-PSEUDOURIDINE SYNTHASE"/>
    <property type="match status" value="1"/>
</dbReference>
<dbReference type="GO" id="GO:1990481">
    <property type="term" value="P:mRNA pseudouridine synthesis"/>
    <property type="evidence" value="ECO:0007669"/>
    <property type="project" value="TreeGrafter"/>
</dbReference>
<dbReference type="AlphaFoldDB" id="A0A167LLB9"/>
<dbReference type="InterPro" id="IPR002501">
    <property type="entry name" value="PsdUridine_synth_N"/>
</dbReference>
<comment type="catalytic activity">
    <reaction evidence="1">
        <text>a uridine in mRNA = a pseudouridine in mRNA</text>
        <dbReference type="Rhea" id="RHEA:56644"/>
        <dbReference type="Rhea" id="RHEA-COMP:14658"/>
        <dbReference type="Rhea" id="RHEA-COMP:14659"/>
        <dbReference type="ChEBI" id="CHEBI:65314"/>
        <dbReference type="ChEBI" id="CHEBI:65315"/>
    </reaction>
</comment>
<feature type="domain" description="Pseudouridine synthase II N-terminal" evidence="6">
    <location>
        <begin position="68"/>
        <end position="197"/>
    </location>
</feature>
<dbReference type="Gene3D" id="3.30.2350.10">
    <property type="entry name" value="Pseudouridine synthase"/>
    <property type="match status" value="1"/>
</dbReference>
<evidence type="ECO:0000256" key="2">
    <source>
        <dbReference type="ARBA" id="ARBA00008999"/>
    </source>
</evidence>
<reference evidence="7 8" key="1">
    <citation type="journal article" date="2016" name="Mol. Biol. Evol.">
        <title>Comparative Genomics of Early-Diverging Mushroom-Forming Fungi Provides Insights into the Origins of Lignocellulose Decay Capabilities.</title>
        <authorList>
            <person name="Nagy L.G."/>
            <person name="Riley R."/>
            <person name="Tritt A."/>
            <person name="Adam C."/>
            <person name="Daum C."/>
            <person name="Floudas D."/>
            <person name="Sun H."/>
            <person name="Yadav J.S."/>
            <person name="Pangilinan J."/>
            <person name="Larsson K.H."/>
            <person name="Matsuura K."/>
            <person name="Barry K."/>
            <person name="Labutti K."/>
            <person name="Kuo R."/>
            <person name="Ohm R.A."/>
            <person name="Bhattacharya S.S."/>
            <person name="Shirouzu T."/>
            <person name="Yoshinaga Y."/>
            <person name="Martin F.M."/>
            <person name="Grigoriev I.V."/>
            <person name="Hibbett D.S."/>
        </authorList>
    </citation>
    <scope>NUCLEOTIDE SEQUENCE [LARGE SCALE GENOMIC DNA]</scope>
    <source>
        <strain evidence="7 8">TUFC12733</strain>
    </source>
</reference>
<accession>A0A167LLB9</accession>
<evidence type="ECO:0000313" key="7">
    <source>
        <dbReference type="EMBL" id="KZO95806.1"/>
    </source>
</evidence>
<dbReference type="EMBL" id="KV417287">
    <property type="protein sequence ID" value="KZO95806.1"/>
    <property type="molecule type" value="Genomic_DNA"/>
</dbReference>
<evidence type="ECO:0000256" key="4">
    <source>
        <dbReference type="ARBA" id="ARBA00022694"/>
    </source>
</evidence>
<comment type="similarity">
    <text evidence="2">Belongs to the pseudouridine synthase TruB family.</text>
</comment>
<name>A0A167LLB9_CALVF</name>
<dbReference type="InterPro" id="IPR014780">
    <property type="entry name" value="tRNA_psdUridine_synth_TruB"/>
</dbReference>
<dbReference type="GO" id="GO:0160148">
    <property type="term" value="F:tRNA pseudouridine(55) synthase activity"/>
    <property type="evidence" value="ECO:0007669"/>
    <property type="project" value="UniProtKB-EC"/>
</dbReference>
<organism evidence="7 8">
    <name type="scientific">Calocera viscosa (strain TUFC12733)</name>
    <dbReference type="NCBI Taxonomy" id="1330018"/>
    <lineage>
        <taxon>Eukaryota</taxon>
        <taxon>Fungi</taxon>
        <taxon>Dikarya</taxon>
        <taxon>Basidiomycota</taxon>
        <taxon>Agaricomycotina</taxon>
        <taxon>Dacrymycetes</taxon>
        <taxon>Dacrymycetales</taxon>
        <taxon>Dacrymycetaceae</taxon>
        <taxon>Calocera</taxon>
    </lineage>
</organism>
<dbReference type="HAMAP" id="MF_01080">
    <property type="entry name" value="TruB_bact"/>
    <property type="match status" value="1"/>
</dbReference>
<evidence type="ECO:0000256" key="3">
    <source>
        <dbReference type="ARBA" id="ARBA00012787"/>
    </source>
</evidence>
<protein>
    <recommendedName>
        <fullName evidence="3">tRNA pseudouridine(55) synthase</fullName>
        <ecNumber evidence="3">5.4.99.25</ecNumber>
    </recommendedName>
</protein>
<proteinExistence type="inferred from homology"/>
<dbReference type="SUPFAM" id="SSF55120">
    <property type="entry name" value="Pseudouridine synthase"/>
    <property type="match status" value="1"/>
</dbReference>
<dbReference type="GO" id="GO:0006400">
    <property type="term" value="P:tRNA modification"/>
    <property type="evidence" value="ECO:0007669"/>
    <property type="project" value="TreeGrafter"/>
</dbReference>
<evidence type="ECO:0000256" key="1">
    <source>
        <dbReference type="ARBA" id="ARBA00001166"/>
    </source>
</evidence>